<gene>
    <name evidence="1" type="ORF">J5U21_00237</name>
</gene>
<protein>
    <submittedName>
        <fullName evidence="1">Uncharacterized protein</fullName>
    </submittedName>
</protein>
<organism evidence="1 2">
    <name type="scientific">Saccharolobus shibatae</name>
    <dbReference type="NCBI Taxonomy" id="2286"/>
    <lineage>
        <taxon>Archaea</taxon>
        <taxon>Thermoproteota</taxon>
        <taxon>Thermoprotei</taxon>
        <taxon>Sulfolobales</taxon>
        <taxon>Sulfolobaceae</taxon>
        <taxon>Saccharolobus</taxon>
    </lineage>
</organism>
<evidence type="ECO:0000313" key="2">
    <source>
        <dbReference type="Proteomes" id="UP000693941"/>
    </source>
</evidence>
<dbReference type="AlphaFoldDB" id="A0A8F5BSD5"/>
<name>A0A8F5BSD5_9CREN</name>
<dbReference type="Proteomes" id="UP000693941">
    <property type="component" value="Chromosome"/>
</dbReference>
<accession>A0A8F5BSD5</accession>
<reference evidence="1" key="1">
    <citation type="journal article" date="2021" name="Environ. Microbiol.">
        <title>New insights into the diversity and evolution of the archaeal mobilome from three complete genomes of Saccharolobus shibatae.</title>
        <authorList>
            <person name="Medvedeva S."/>
            <person name="Brandt D."/>
            <person name="Cvirkaite-Krupovic V."/>
            <person name="Liu Y."/>
            <person name="Severinov K."/>
            <person name="Ishino S."/>
            <person name="Ishino Y."/>
            <person name="Prangishvili D."/>
            <person name="Kalinowski J."/>
            <person name="Krupovic M."/>
        </authorList>
    </citation>
    <scope>NUCLEOTIDE SEQUENCE</scope>
    <source>
        <strain evidence="1">BEU9</strain>
    </source>
</reference>
<proteinExistence type="predicted"/>
<dbReference type="RefSeq" id="WP_218260993.1">
    <property type="nucleotide sequence ID" value="NZ_CP077715.1"/>
</dbReference>
<dbReference type="EMBL" id="CP077715">
    <property type="protein sequence ID" value="QXJ30591.1"/>
    <property type="molecule type" value="Genomic_DNA"/>
</dbReference>
<evidence type="ECO:0000313" key="1">
    <source>
        <dbReference type="EMBL" id="QXJ30591.1"/>
    </source>
</evidence>
<dbReference type="GeneID" id="65558797"/>
<sequence length="112" mass="13240">MTPEPPYSINLIKKYIEKHQELVRDSLLVETGVDLTSRELMTLDTIQRTLRDDSQEVKEKIRKKINRREEAEKIANRIVNDLERENDYGWNLYQTIDDILPKLISKLSKPSD</sequence>